<name>A0A5S6Q9M6_TRIMR</name>
<proteinExistence type="predicted"/>
<dbReference type="InterPro" id="IPR002999">
    <property type="entry name" value="Tudor"/>
</dbReference>
<dbReference type="CDD" id="cd20379">
    <property type="entry name" value="Tudor_dTUD-like"/>
    <property type="match status" value="1"/>
</dbReference>
<dbReference type="WBParaSite" id="TMUE_1000003893.1">
    <property type="protein sequence ID" value="TMUE_1000003893.1"/>
    <property type="gene ID" value="WBGene00290081"/>
</dbReference>
<dbReference type="SMART" id="SM01126">
    <property type="entry name" value="DDE_Tnp_IS1595"/>
    <property type="match status" value="1"/>
</dbReference>
<dbReference type="PANTHER" id="PTHR47163:SF2">
    <property type="entry name" value="SI:DKEY-17M8.2"/>
    <property type="match status" value="1"/>
</dbReference>
<dbReference type="GO" id="GO:0005737">
    <property type="term" value="C:cytoplasm"/>
    <property type="evidence" value="ECO:0007669"/>
    <property type="project" value="UniProtKB-ARBA"/>
</dbReference>
<dbReference type="InterPro" id="IPR024445">
    <property type="entry name" value="Tnp_ISXO2-like"/>
</dbReference>
<organism evidence="2 3">
    <name type="scientific">Trichuris muris</name>
    <name type="common">Mouse whipworm</name>
    <dbReference type="NCBI Taxonomy" id="70415"/>
    <lineage>
        <taxon>Eukaryota</taxon>
        <taxon>Metazoa</taxon>
        <taxon>Ecdysozoa</taxon>
        <taxon>Nematoda</taxon>
        <taxon>Enoplea</taxon>
        <taxon>Dorylaimia</taxon>
        <taxon>Trichinellida</taxon>
        <taxon>Trichuridae</taxon>
        <taxon>Trichuris</taxon>
    </lineage>
</organism>
<dbReference type="Gene3D" id="2.30.30.140">
    <property type="match status" value="1"/>
</dbReference>
<evidence type="ECO:0000313" key="2">
    <source>
        <dbReference type="Proteomes" id="UP000046395"/>
    </source>
</evidence>
<evidence type="ECO:0000313" key="3">
    <source>
        <dbReference type="WBParaSite" id="TMUE_1000003893.1"/>
    </source>
</evidence>
<keyword evidence="2" id="KW-1185">Reference proteome</keyword>
<dbReference type="AlphaFoldDB" id="A0A5S6Q9M6"/>
<protein>
    <submittedName>
        <fullName evidence="3">DDE_Tnp_IS1595 domain-containing protein</fullName>
    </submittedName>
</protein>
<accession>A0A5S6Q9M6</accession>
<dbReference type="Pfam" id="PF00567">
    <property type="entry name" value="TUDOR"/>
    <property type="match status" value="1"/>
</dbReference>
<dbReference type="SUPFAM" id="SSF63748">
    <property type="entry name" value="Tudor/PWWP/MBT"/>
    <property type="match status" value="1"/>
</dbReference>
<reference evidence="3" key="1">
    <citation type="submission" date="2019-12" db="UniProtKB">
        <authorList>
            <consortium name="WormBaseParasite"/>
        </authorList>
    </citation>
    <scope>IDENTIFICATION</scope>
</reference>
<evidence type="ECO:0000259" key="1">
    <source>
        <dbReference type="SMART" id="SM01126"/>
    </source>
</evidence>
<dbReference type="PANTHER" id="PTHR47163">
    <property type="entry name" value="DDE_TNP_IS1595 DOMAIN-CONTAINING PROTEIN"/>
    <property type="match status" value="1"/>
</dbReference>
<dbReference type="InterPro" id="IPR035437">
    <property type="entry name" value="SNase_OB-fold_sf"/>
</dbReference>
<dbReference type="InterPro" id="IPR053164">
    <property type="entry name" value="IS1016-like_transposase"/>
</dbReference>
<feature type="domain" description="ISXO2-like transposase" evidence="1">
    <location>
        <begin position="539"/>
        <end position="647"/>
    </location>
</feature>
<dbReference type="Gene3D" id="2.40.50.90">
    <property type="match status" value="1"/>
</dbReference>
<dbReference type="Proteomes" id="UP000046395">
    <property type="component" value="Unassembled WGS sequence"/>
</dbReference>
<sequence>MSKFESYHYERDQRKVYSDYRWLVGQPAFECKSAREKFDRALADLEFNMSDVELGKFGMRSDSFAGLVLGWRPPLALIEDMRLFYGIPHFKRLLTLEKELIFEGQLVIIRKANNCGPVRCIVTKPPDGQGKMSVVAIDSRKCIDHVATIYFLFREFAQYLPPWMVRLNETPPFCWRDRYSFPVVPTQKCRWPIATETLRVFRQIPTLQPGHPVGVMVTVTSVHKPHLLIVKPLQWMVQTVRLRKIMKCFYSVYKDELRINANILKIGLPVAVCFYGEWHRGEVMTLPSHFGMMRILFLDEGYSYDVRCDMIFHLVDSFTRYEISLLRIRLAGVFAPPLGWSEEAMEYINGECLGMNLFFLMTHQESSGLFEGYLAHGNDMTMGECEERHHQLPMSNPQPTLCFEIAIAPWDEVSADATKIGGKSPLRTLPRSCLCRGLQGALQSLFHLLDVHKVGDGFTVDDDVSCANLKRFSHKTADEREIAYILAQLRDSRNTYWCRNISTIENGIEELGMCRNATVAWNQHLRVVAAEALERDPTKIGGEGLTVELDETLFAKRKYNVGRMYLQQWVFCGICRETRQIFAVPVPNRSSATLMALVRSHVRTGTTIMTDHWVNHSENFVDRVTGAHTQNIESLWAPLYAAKVRYAPQHAAVLLSRGSVASEMCWP</sequence>